<evidence type="ECO:0000256" key="4">
    <source>
        <dbReference type="ARBA" id="ARBA00022679"/>
    </source>
</evidence>
<keyword evidence="4" id="KW-0808">Transferase</keyword>
<accession>A0A2Z3LDV7</accession>
<evidence type="ECO:0000256" key="6">
    <source>
        <dbReference type="ARBA" id="ARBA00022989"/>
    </source>
</evidence>
<evidence type="ECO:0000256" key="9">
    <source>
        <dbReference type="ARBA" id="ARBA00023209"/>
    </source>
</evidence>
<proteinExistence type="inferred from homology"/>
<evidence type="ECO:0000256" key="10">
    <source>
        <dbReference type="ARBA" id="ARBA00023264"/>
    </source>
</evidence>
<dbReference type="InterPro" id="IPR004533">
    <property type="entry name" value="CDP-diaglyc--ser_O-PTrfase"/>
</dbReference>
<evidence type="ECO:0000256" key="3">
    <source>
        <dbReference type="ARBA" id="ARBA00022516"/>
    </source>
</evidence>
<keyword evidence="13" id="KW-1185">Reference proteome</keyword>
<evidence type="ECO:0000256" key="8">
    <source>
        <dbReference type="ARBA" id="ARBA00023136"/>
    </source>
</evidence>
<feature type="transmembrane region" description="Helical" evidence="11">
    <location>
        <begin position="12"/>
        <end position="33"/>
    </location>
</feature>
<dbReference type="Gene3D" id="1.20.120.1760">
    <property type="match status" value="1"/>
</dbReference>
<name>A0A2Z3LDV7_9BACT</name>
<comment type="similarity">
    <text evidence="2">Belongs to the CDP-alcohol phosphatidyltransferase class-I family.</text>
</comment>
<reference evidence="12 13" key="1">
    <citation type="submission" date="2018-05" db="EMBL/GenBank/DDBJ databases">
        <title>Candidatus Cardinium hertigii Genome Assembly.</title>
        <authorList>
            <person name="Showmaker K.C."/>
            <person name="Walden K.O."/>
            <person name="Fields C.J."/>
            <person name="Lambert K.N."/>
            <person name="Hudson M.E."/>
        </authorList>
    </citation>
    <scope>NUCLEOTIDE SEQUENCE [LARGE SCALE GENOMIC DNA]</scope>
    <source>
        <strain evidence="13">cHgTN10</strain>
    </source>
</reference>
<organism evidence="12 13">
    <name type="scientific">Candidatus Cardinium hertigii</name>
    <dbReference type="NCBI Taxonomy" id="247481"/>
    <lineage>
        <taxon>Bacteria</taxon>
        <taxon>Pseudomonadati</taxon>
        <taxon>Bacteroidota</taxon>
        <taxon>Cytophagia</taxon>
        <taxon>Cytophagales</taxon>
        <taxon>Amoebophilaceae</taxon>
        <taxon>Candidatus Cardinium</taxon>
    </lineage>
</organism>
<evidence type="ECO:0000256" key="11">
    <source>
        <dbReference type="SAM" id="Phobius"/>
    </source>
</evidence>
<dbReference type="GO" id="GO:0008654">
    <property type="term" value="P:phospholipid biosynthetic process"/>
    <property type="evidence" value="ECO:0007669"/>
    <property type="project" value="UniProtKB-KW"/>
</dbReference>
<dbReference type="KEGG" id="cher:DK880_00632"/>
<dbReference type="InterPro" id="IPR043130">
    <property type="entry name" value="CDP-OH_PTrfase_TM_dom"/>
</dbReference>
<dbReference type="GO" id="GO:0016020">
    <property type="term" value="C:membrane"/>
    <property type="evidence" value="ECO:0007669"/>
    <property type="project" value="UniProtKB-SubCell"/>
</dbReference>
<feature type="transmembrane region" description="Helical" evidence="11">
    <location>
        <begin position="172"/>
        <end position="198"/>
    </location>
</feature>
<keyword evidence="8 11" id="KW-0472">Membrane</keyword>
<dbReference type="Proteomes" id="UP000245872">
    <property type="component" value="Chromosome"/>
</dbReference>
<dbReference type="NCBIfam" id="TIGR00473">
    <property type="entry name" value="pssA"/>
    <property type="match status" value="1"/>
</dbReference>
<evidence type="ECO:0000256" key="2">
    <source>
        <dbReference type="ARBA" id="ARBA00010441"/>
    </source>
</evidence>
<sequence>MLFVAEDRLVAAAYAIFIGALFDFLDGATAKLLSAQSSMGKQLDSLADLITFGLLPAGIMYKLIRQYTGLLPLSHTALLIVICTALRLSKFNVDYRQTDQFIGLPTPANALLIATLPILLTQPTYPCLIALLTNPFVLPLLSMLLSFLLVSHTPFIAFKFKGLSFQSNSTRYYLLGIGLVFVLAMQIKGIFFAIWFYIFSSLYRHVRH</sequence>
<protein>
    <submittedName>
        <fullName evidence="12">Uncharacterized protein</fullName>
    </submittedName>
</protein>
<keyword evidence="3" id="KW-0444">Lipid biosynthesis</keyword>
<dbReference type="AlphaFoldDB" id="A0A2Z3LDV7"/>
<evidence type="ECO:0000256" key="1">
    <source>
        <dbReference type="ARBA" id="ARBA00004141"/>
    </source>
</evidence>
<dbReference type="GO" id="GO:0016780">
    <property type="term" value="F:phosphotransferase activity, for other substituted phosphate groups"/>
    <property type="evidence" value="ECO:0007669"/>
    <property type="project" value="InterPro"/>
</dbReference>
<evidence type="ECO:0000313" key="13">
    <source>
        <dbReference type="Proteomes" id="UP000245872"/>
    </source>
</evidence>
<keyword evidence="6 11" id="KW-1133">Transmembrane helix</keyword>
<evidence type="ECO:0000256" key="7">
    <source>
        <dbReference type="ARBA" id="ARBA00023098"/>
    </source>
</evidence>
<dbReference type="InterPro" id="IPR000462">
    <property type="entry name" value="CDP-OH_P_trans"/>
</dbReference>
<gene>
    <name evidence="12" type="ORF">DK880_00632</name>
</gene>
<dbReference type="EMBL" id="CP029619">
    <property type="protein sequence ID" value="AWN81946.1"/>
    <property type="molecule type" value="Genomic_DNA"/>
</dbReference>
<feature type="transmembrane region" description="Helical" evidence="11">
    <location>
        <begin position="101"/>
        <end position="120"/>
    </location>
</feature>
<keyword evidence="7" id="KW-0443">Lipid metabolism</keyword>
<comment type="subcellular location">
    <subcellularLocation>
        <location evidence="1">Membrane</location>
        <topology evidence="1">Multi-pass membrane protein</topology>
    </subcellularLocation>
</comment>
<dbReference type="Pfam" id="PF01066">
    <property type="entry name" value="CDP-OH_P_transf"/>
    <property type="match status" value="1"/>
</dbReference>
<feature type="transmembrane region" description="Helical" evidence="11">
    <location>
        <begin position="70"/>
        <end position="89"/>
    </location>
</feature>
<keyword evidence="9" id="KW-0594">Phospholipid biosynthesis</keyword>
<keyword evidence="5 11" id="KW-0812">Transmembrane</keyword>
<evidence type="ECO:0000256" key="5">
    <source>
        <dbReference type="ARBA" id="ARBA00022692"/>
    </source>
</evidence>
<evidence type="ECO:0000313" key="12">
    <source>
        <dbReference type="EMBL" id="AWN81946.1"/>
    </source>
</evidence>
<keyword evidence="10" id="KW-1208">Phospholipid metabolism</keyword>